<evidence type="ECO:0000313" key="2">
    <source>
        <dbReference type="Proteomes" id="UP000002146"/>
    </source>
</evidence>
<dbReference type="Proteomes" id="UP000002146">
    <property type="component" value="Chromosome"/>
</dbReference>
<organism evidence="1 2">
    <name type="scientific">Methanoculleus marisnigri (strain ATCC 35101 / DSM 1498 / JR1)</name>
    <dbReference type="NCBI Taxonomy" id="368407"/>
    <lineage>
        <taxon>Archaea</taxon>
        <taxon>Methanobacteriati</taxon>
        <taxon>Methanobacteriota</taxon>
        <taxon>Stenosarchaea group</taxon>
        <taxon>Methanomicrobia</taxon>
        <taxon>Methanomicrobiales</taxon>
        <taxon>Methanomicrobiaceae</taxon>
        <taxon>Methanoculleus</taxon>
    </lineage>
</organism>
<evidence type="ECO:0000313" key="1">
    <source>
        <dbReference type="EMBL" id="ABN58007.1"/>
    </source>
</evidence>
<dbReference type="AlphaFoldDB" id="A3CXA7"/>
<keyword evidence="2" id="KW-1185">Reference proteome</keyword>
<gene>
    <name evidence="1" type="ordered locus">Memar_2082</name>
</gene>
<accession>A3CXA7</accession>
<protein>
    <submittedName>
        <fullName evidence="1">Uncharacterized protein</fullName>
    </submittedName>
</protein>
<dbReference type="HOGENOM" id="CLU_2839407_0_0_2"/>
<sequence>MEAFLRNSADQTVRSTSRSACNVKYVEATNMIAYPEDDNYRAYAWSYALPANVEDQEWTGWVTYP</sequence>
<proteinExistence type="predicted"/>
<dbReference type="KEGG" id="mem:Memar_2082"/>
<name>A3CXA7_METMJ</name>
<reference evidence="1 2" key="1">
    <citation type="journal article" date="2009" name="Stand. Genomic Sci.">
        <title>Complete genome sequence of Methanoculleus marisnigri Romesser et al. 1981 type strain JR1.</title>
        <authorList>
            <person name="Anderson I.J."/>
            <person name="Sieprawska-Lupa M."/>
            <person name="Lapidus A."/>
            <person name="Nolan M."/>
            <person name="Copeland A."/>
            <person name="Glavina Del Rio T."/>
            <person name="Tice H."/>
            <person name="Dalin E."/>
            <person name="Barry K."/>
            <person name="Saunders E."/>
            <person name="Han C."/>
            <person name="Brettin T."/>
            <person name="Detter J.C."/>
            <person name="Bruce D."/>
            <person name="Mikhailova N."/>
            <person name="Pitluck S."/>
            <person name="Hauser L."/>
            <person name="Land M."/>
            <person name="Lucas S."/>
            <person name="Richardson P."/>
            <person name="Whitman W.B."/>
            <person name="Kyrpides N.C."/>
        </authorList>
    </citation>
    <scope>NUCLEOTIDE SEQUENCE [LARGE SCALE GENOMIC DNA]</scope>
    <source>
        <strain evidence="2">ATCC 35101 / DSM 1498 / JR1</strain>
    </source>
</reference>
<dbReference type="STRING" id="368407.Memar_2082"/>
<dbReference type="EMBL" id="CP000562">
    <property type="protein sequence ID" value="ABN58007.1"/>
    <property type="molecule type" value="Genomic_DNA"/>
</dbReference>